<feature type="region of interest" description="Disordered" evidence="2">
    <location>
        <begin position="531"/>
        <end position="564"/>
    </location>
</feature>
<dbReference type="STRING" id="94643.A0A2A9MQS5"/>
<dbReference type="RefSeq" id="XP_029222451.1">
    <property type="nucleotide sequence ID" value="XM_029359538.1"/>
</dbReference>
<comment type="similarity">
    <text evidence="1">Belongs to the PIH1 family.</text>
</comment>
<feature type="compositionally biased region" description="Basic and acidic residues" evidence="2">
    <location>
        <begin position="44"/>
        <end position="54"/>
    </location>
</feature>
<organism evidence="4 5">
    <name type="scientific">Besnoitia besnoiti</name>
    <name type="common">Apicomplexan protozoan</name>
    <dbReference type="NCBI Taxonomy" id="94643"/>
    <lineage>
        <taxon>Eukaryota</taxon>
        <taxon>Sar</taxon>
        <taxon>Alveolata</taxon>
        <taxon>Apicomplexa</taxon>
        <taxon>Conoidasida</taxon>
        <taxon>Coccidia</taxon>
        <taxon>Eucoccidiorida</taxon>
        <taxon>Eimeriorina</taxon>
        <taxon>Sarcocystidae</taxon>
        <taxon>Besnoitia</taxon>
    </lineage>
</organism>
<feature type="region of interest" description="Disordered" evidence="2">
    <location>
        <begin position="25"/>
        <end position="95"/>
    </location>
</feature>
<evidence type="ECO:0000313" key="5">
    <source>
        <dbReference type="Proteomes" id="UP000224006"/>
    </source>
</evidence>
<feature type="domain" description="PIH1 N-terminal" evidence="3">
    <location>
        <begin position="115"/>
        <end position="274"/>
    </location>
</feature>
<comment type="caution">
    <text evidence="4">The sequence shown here is derived from an EMBL/GenBank/DDBJ whole genome shotgun (WGS) entry which is preliminary data.</text>
</comment>
<evidence type="ECO:0000256" key="1">
    <source>
        <dbReference type="ARBA" id="ARBA00008511"/>
    </source>
</evidence>
<dbReference type="GO" id="GO:0005737">
    <property type="term" value="C:cytoplasm"/>
    <property type="evidence" value="ECO:0007669"/>
    <property type="project" value="TreeGrafter"/>
</dbReference>
<protein>
    <recommendedName>
        <fullName evidence="3">PIH1 N-terminal domain-containing protein</fullName>
    </recommendedName>
</protein>
<evidence type="ECO:0000259" key="3">
    <source>
        <dbReference type="Pfam" id="PF08190"/>
    </source>
</evidence>
<feature type="compositionally biased region" description="Polar residues" evidence="2">
    <location>
        <begin position="280"/>
        <end position="296"/>
    </location>
</feature>
<dbReference type="EMBL" id="NWUJ01000001">
    <property type="protein sequence ID" value="PFH38442.1"/>
    <property type="molecule type" value="Genomic_DNA"/>
</dbReference>
<dbReference type="GeneID" id="40305846"/>
<dbReference type="PANTHER" id="PTHR22997">
    <property type="entry name" value="PIH1 DOMAIN-CONTAINING PROTEIN 1"/>
    <property type="match status" value="1"/>
</dbReference>
<feature type="compositionally biased region" description="Basic and acidic residues" evidence="2">
    <location>
        <begin position="392"/>
        <end position="402"/>
    </location>
</feature>
<dbReference type="Proteomes" id="UP000224006">
    <property type="component" value="Chromosome I"/>
</dbReference>
<feature type="region of interest" description="Disordered" evidence="2">
    <location>
        <begin position="280"/>
        <end position="301"/>
    </location>
</feature>
<accession>A0A2A9MQS5</accession>
<dbReference type="VEuPathDB" id="ToxoDB:BESB_007840"/>
<feature type="compositionally biased region" description="Low complexity" evidence="2">
    <location>
        <begin position="1"/>
        <end position="18"/>
    </location>
</feature>
<feature type="region of interest" description="Disordered" evidence="2">
    <location>
        <begin position="392"/>
        <end position="417"/>
    </location>
</feature>
<sequence length="714" mass="77793">MWTTRAAVEVAASAAASEPSFTELCGKDSAKAVPQHSEQQPLPRKGEKSQECGHRTAGLQQDGYSRERTAFTQNLSGSASSARAREAEDSMEFDSDTQNSVIDFLRLKEMLDVQRQGRPERETACCDHHDGDGGRVIFPEPHSVLKGRQESGEKLFVNICVHSQIEPWHYKYLLSEDVEHEADQDAQGVRIPLSVGERTECTDKEGQFCVSFDLIFNPGTVQECFREPRLKQLLAEFSLAAVSHKYGLTLRKEFSFPKLRYKGRLPPPPQRVKATANANIQEIPTNSTAGKTSSGSPPGEGVVAECPVPKSGAFAVNEANIPQFDAWFAPPSVVAQFVQTQFAVPAVSSNRAHTRTPSDIFFDIWRAKYVNEQGADDSGSCLNAFDFDRITEETPGRDESGRGRLPQTSLGQESRNYPDRDACLPFKKAFLLSAEEQMRHQIETGTVSIDRSRLQGYVFLLQLELCSPHCKDALSTFRASPSVSPAALARSSFASKEGGKRALRAQPCCLDPDAPPVVRVTDSHLLVTWRPPDNTLERASRREPRRHHAPGKNAKGHDQPKESAAAAQLSSHQFLFRFAFPFCSLFAKAAISTDPVPLLTVIVPTDVEAAGSLESCLSLLPNAAASHHCSTAGSVEIPAGQASKTSPEPCLQTAANATSSPGDSCERLNLQSAFGRDTGDLPATTNSSADPGSDTDALRWTQGAFTNEYLDAVF</sequence>
<dbReference type="OrthoDB" id="329656at2759"/>
<evidence type="ECO:0000256" key="2">
    <source>
        <dbReference type="SAM" id="MobiDB-lite"/>
    </source>
</evidence>
<dbReference type="PANTHER" id="PTHR22997:SF0">
    <property type="entry name" value="PIH1 DOMAIN-CONTAINING PROTEIN 1"/>
    <property type="match status" value="1"/>
</dbReference>
<gene>
    <name evidence="4" type="ORF">BESB_007840</name>
</gene>
<dbReference type="Pfam" id="PF08190">
    <property type="entry name" value="PIH1"/>
    <property type="match status" value="1"/>
</dbReference>
<proteinExistence type="inferred from homology"/>
<feature type="compositionally biased region" description="Polar residues" evidence="2">
    <location>
        <begin position="653"/>
        <end position="662"/>
    </location>
</feature>
<keyword evidence="5" id="KW-1185">Reference proteome</keyword>
<feature type="region of interest" description="Disordered" evidence="2">
    <location>
        <begin position="1"/>
        <end position="20"/>
    </location>
</feature>
<feature type="compositionally biased region" description="Polar residues" evidence="2">
    <location>
        <begin position="406"/>
        <end position="415"/>
    </location>
</feature>
<evidence type="ECO:0000313" key="4">
    <source>
        <dbReference type="EMBL" id="PFH38442.1"/>
    </source>
</evidence>
<dbReference type="AlphaFoldDB" id="A0A2A9MQS5"/>
<dbReference type="InterPro" id="IPR050734">
    <property type="entry name" value="PIH1/Kintoun_subfamily"/>
</dbReference>
<dbReference type="InterPro" id="IPR012981">
    <property type="entry name" value="PIH1_N"/>
</dbReference>
<reference evidence="4 5" key="1">
    <citation type="submission" date="2017-09" db="EMBL/GenBank/DDBJ databases">
        <title>Genome sequencing of Besnoitia besnoiti strain Bb-Ger1.</title>
        <authorList>
            <person name="Schares G."/>
            <person name="Venepally P."/>
            <person name="Lorenzi H.A."/>
        </authorList>
    </citation>
    <scope>NUCLEOTIDE SEQUENCE [LARGE SCALE GENOMIC DNA]</scope>
    <source>
        <strain evidence="4 5">Bb-Ger1</strain>
    </source>
</reference>
<feature type="region of interest" description="Disordered" evidence="2">
    <location>
        <begin position="639"/>
        <end position="697"/>
    </location>
</feature>
<dbReference type="KEGG" id="bbes:BESB_007840"/>
<name>A0A2A9MQS5_BESBE</name>